<dbReference type="Proteomes" id="UP001055811">
    <property type="component" value="Linkage Group LG04"/>
</dbReference>
<gene>
    <name evidence="1" type="ORF">L2E82_22249</name>
</gene>
<organism evidence="1 2">
    <name type="scientific">Cichorium intybus</name>
    <name type="common">Chicory</name>
    <dbReference type="NCBI Taxonomy" id="13427"/>
    <lineage>
        <taxon>Eukaryota</taxon>
        <taxon>Viridiplantae</taxon>
        <taxon>Streptophyta</taxon>
        <taxon>Embryophyta</taxon>
        <taxon>Tracheophyta</taxon>
        <taxon>Spermatophyta</taxon>
        <taxon>Magnoliopsida</taxon>
        <taxon>eudicotyledons</taxon>
        <taxon>Gunneridae</taxon>
        <taxon>Pentapetalae</taxon>
        <taxon>asterids</taxon>
        <taxon>campanulids</taxon>
        <taxon>Asterales</taxon>
        <taxon>Asteraceae</taxon>
        <taxon>Cichorioideae</taxon>
        <taxon>Cichorieae</taxon>
        <taxon>Cichoriinae</taxon>
        <taxon>Cichorium</taxon>
    </lineage>
</organism>
<accession>A0ACB9DXB9</accession>
<dbReference type="EMBL" id="CM042012">
    <property type="protein sequence ID" value="KAI3751202.1"/>
    <property type="molecule type" value="Genomic_DNA"/>
</dbReference>
<protein>
    <submittedName>
        <fullName evidence="1">Uncharacterized protein</fullName>
    </submittedName>
</protein>
<comment type="caution">
    <text evidence="1">The sequence shown here is derived from an EMBL/GenBank/DDBJ whole genome shotgun (WGS) entry which is preliminary data.</text>
</comment>
<sequence length="104" mass="11951">MLSYNHPPHCRQPAATFTASTVRLRSSPSPSLLYLIANKHRHQPPGTQPYISFRFCCFSPKSALFRKQFSDRIRSLPGIRFSSFNSAFKLFEGIIWKGLLLSYK</sequence>
<name>A0ACB9DXB9_CICIN</name>
<reference evidence="1 2" key="2">
    <citation type="journal article" date="2022" name="Mol. Ecol. Resour.">
        <title>The genomes of chicory, endive, great burdock and yacon provide insights into Asteraceae paleo-polyploidization history and plant inulin production.</title>
        <authorList>
            <person name="Fan W."/>
            <person name="Wang S."/>
            <person name="Wang H."/>
            <person name="Wang A."/>
            <person name="Jiang F."/>
            <person name="Liu H."/>
            <person name="Zhao H."/>
            <person name="Xu D."/>
            <person name="Zhang Y."/>
        </authorList>
    </citation>
    <scope>NUCLEOTIDE SEQUENCE [LARGE SCALE GENOMIC DNA]</scope>
    <source>
        <strain evidence="2">cv. Punajuju</strain>
        <tissue evidence="1">Leaves</tissue>
    </source>
</reference>
<proteinExistence type="predicted"/>
<keyword evidence="2" id="KW-1185">Reference proteome</keyword>
<evidence type="ECO:0000313" key="2">
    <source>
        <dbReference type="Proteomes" id="UP001055811"/>
    </source>
</evidence>
<evidence type="ECO:0000313" key="1">
    <source>
        <dbReference type="EMBL" id="KAI3751202.1"/>
    </source>
</evidence>
<reference evidence="2" key="1">
    <citation type="journal article" date="2022" name="Mol. Ecol. Resour.">
        <title>The genomes of chicory, endive, great burdock and yacon provide insights into Asteraceae palaeo-polyploidization history and plant inulin production.</title>
        <authorList>
            <person name="Fan W."/>
            <person name="Wang S."/>
            <person name="Wang H."/>
            <person name="Wang A."/>
            <person name="Jiang F."/>
            <person name="Liu H."/>
            <person name="Zhao H."/>
            <person name="Xu D."/>
            <person name="Zhang Y."/>
        </authorList>
    </citation>
    <scope>NUCLEOTIDE SEQUENCE [LARGE SCALE GENOMIC DNA]</scope>
    <source>
        <strain evidence="2">cv. Punajuju</strain>
    </source>
</reference>